<evidence type="ECO:0000313" key="1">
    <source>
        <dbReference type="EMBL" id="AFZ57115.1"/>
    </source>
</evidence>
<evidence type="ECO:0000313" key="2">
    <source>
        <dbReference type="Proteomes" id="UP000010474"/>
    </source>
</evidence>
<dbReference type="EMBL" id="CP003659">
    <property type="protein sequence ID" value="AFZ57115.1"/>
    <property type="molecule type" value="Genomic_DNA"/>
</dbReference>
<organism evidence="1 2">
    <name type="scientific">Anabaena cylindrica (strain ATCC 27899 / PCC 7122)</name>
    <dbReference type="NCBI Taxonomy" id="272123"/>
    <lineage>
        <taxon>Bacteria</taxon>
        <taxon>Bacillati</taxon>
        <taxon>Cyanobacteriota</taxon>
        <taxon>Cyanophyceae</taxon>
        <taxon>Nostocales</taxon>
        <taxon>Nostocaceae</taxon>
        <taxon>Anabaena</taxon>
    </lineage>
</organism>
<reference evidence="2" key="1">
    <citation type="journal article" date="2013" name="Proc. Natl. Acad. Sci. U.S.A.">
        <title>Improving the coverage of the cyanobacterial phylum using diversity-driven genome sequencing.</title>
        <authorList>
            <person name="Shih P.M."/>
            <person name="Wu D."/>
            <person name="Latifi A."/>
            <person name="Axen S.D."/>
            <person name="Fewer D.P."/>
            <person name="Talla E."/>
            <person name="Calteau A."/>
            <person name="Cai F."/>
            <person name="Tandeau de Marsac N."/>
            <person name="Rippka R."/>
            <person name="Herdman M."/>
            <person name="Sivonen K."/>
            <person name="Coursin T."/>
            <person name="Laurent T."/>
            <person name="Goodwin L."/>
            <person name="Nolan M."/>
            <person name="Davenport K.W."/>
            <person name="Han C.S."/>
            <person name="Rubin E.M."/>
            <person name="Eisen J.A."/>
            <person name="Woyke T."/>
            <person name="Gugger M."/>
            <person name="Kerfeld C.A."/>
        </authorList>
    </citation>
    <scope>NUCLEOTIDE SEQUENCE [LARGE SCALE GENOMIC DNA]</scope>
    <source>
        <strain evidence="2">ATCC 27899 / PCC 7122</strain>
    </source>
</reference>
<sequence>MTGKRDIKILTEILDLSGVKVISHRLHVGIGMILKIEQEKSFSTCPKCGINSKRNWEPDDFPISPVPSF</sequence>
<dbReference type="KEGG" id="acy:Anacy_1612"/>
<dbReference type="HOGENOM" id="CLU_2766793_0_0_3"/>
<dbReference type="Proteomes" id="UP000010474">
    <property type="component" value="Chromosome"/>
</dbReference>
<gene>
    <name evidence="1" type="ordered locus">Anacy_1612</name>
</gene>
<dbReference type="eggNOG" id="COG3464">
    <property type="taxonomic scope" value="Bacteria"/>
</dbReference>
<dbReference type="AlphaFoldDB" id="K9ZFI4"/>
<name>K9ZFI4_ANACC</name>
<keyword evidence="2" id="KW-1185">Reference proteome</keyword>
<dbReference type="OrthoDB" id="510970at2"/>
<accession>K9ZFI4</accession>
<protein>
    <submittedName>
        <fullName evidence="1">Uncharacterized protein</fullName>
    </submittedName>
</protein>
<dbReference type="PATRIC" id="fig|272123.3.peg.1761"/>
<proteinExistence type="predicted"/>